<name>A0A8R7R2F4_TRIUA</name>
<reference evidence="1" key="2">
    <citation type="submission" date="2018-03" db="EMBL/GenBank/DDBJ databases">
        <title>The Triticum urartu genome reveals the dynamic nature of wheat genome evolution.</title>
        <authorList>
            <person name="Ling H."/>
            <person name="Ma B."/>
            <person name="Shi X."/>
            <person name="Liu H."/>
            <person name="Dong L."/>
            <person name="Sun H."/>
            <person name="Cao Y."/>
            <person name="Gao Q."/>
            <person name="Zheng S."/>
            <person name="Li Y."/>
            <person name="Yu Y."/>
            <person name="Du H."/>
            <person name="Qi M."/>
            <person name="Li Y."/>
            <person name="Yu H."/>
            <person name="Cui Y."/>
            <person name="Wang N."/>
            <person name="Chen C."/>
            <person name="Wu H."/>
            <person name="Zhao Y."/>
            <person name="Zhang J."/>
            <person name="Li Y."/>
            <person name="Zhou W."/>
            <person name="Zhang B."/>
            <person name="Hu W."/>
            <person name="Eijk M."/>
            <person name="Tang J."/>
            <person name="Witsenboer H."/>
            <person name="Zhao S."/>
            <person name="Li Z."/>
            <person name="Zhang A."/>
            <person name="Wang D."/>
            <person name="Liang C."/>
        </authorList>
    </citation>
    <scope>NUCLEOTIDE SEQUENCE [LARGE SCALE GENOMIC DNA]</scope>
    <source>
        <strain evidence="1">cv. G1812</strain>
    </source>
</reference>
<evidence type="ECO:0000313" key="2">
    <source>
        <dbReference type="Proteomes" id="UP000015106"/>
    </source>
</evidence>
<dbReference type="Gramene" id="TuG1812G0700002276.01.T01">
    <property type="protein sequence ID" value="TuG1812G0700002276.01.T01"/>
    <property type="gene ID" value="TuG1812G0700002276.01"/>
</dbReference>
<reference evidence="1" key="3">
    <citation type="submission" date="2022-06" db="UniProtKB">
        <authorList>
            <consortium name="EnsemblPlants"/>
        </authorList>
    </citation>
    <scope>IDENTIFICATION</scope>
</reference>
<reference evidence="2" key="1">
    <citation type="journal article" date="2013" name="Nature">
        <title>Draft genome of the wheat A-genome progenitor Triticum urartu.</title>
        <authorList>
            <person name="Ling H.Q."/>
            <person name="Zhao S."/>
            <person name="Liu D."/>
            <person name="Wang J."/>
            <person name="Sun H."/>
            <person name="Zhang C."/>
            <person name="Fan H."/>
            <person name="Li D."/>
            <person name="Dong L."/>
            <person name="Tao Y."/>
            <person name="Gao C."/>
            <person name="Wu H."/>
            <person name="Li Y."/>
            <person name="Cui Y."/>
            <person name="Guo X."/>
            <person name="Zheng S."/>
            <person name="Wang B."/>
            <person name="Yu K."/>
            <person name="Liang Q."/>
            <person name="Yang W."/>
            <person name="Lou X."/>
            <person name="Chen J."/>
            <person name="Feng M."/>
            <person name="Jian J."/>
            <person name="Zhang X."/>
            <person name="Luo G."/>
            <person name="Jiang Y."/>
            <person name="Liu J."/>
            <person name="Wang Z."/>
            <person name="Sha Y."/>
            <person name="Zhang B."/>
            <person name="Wu H."/>
            <person name="Tang D."/>
            <person name="Shen Q."/>
            <person name="Xue P."/>
            <person name="Zou S."/>
            <person name="Wang X."/>
            <person name="Liu X."/>
            <person name="Wang F."/>
            <person name="Yang Y."/>
            <person name="An X."/>
            <person name="Dong Z."/>
            <person name="Zhang K."/>
            <person name="Zhang X."/>
            <person name="Luo M.C."/>
            <person name="Dvorak J."/>
            <person name="Tong Y."/>
            <person name="Wang J."/>
            <person name="Yang H."/>
            <person name="Li Z."/>
            <person name="Wang D."/>
            <person name="Zhang A."/>
            <person name="Wang J."/>
        </authorList>
    </citation>
    <scope>NUCLEOTIDE SEQUENCE</scope>
    <source>
        <strain evidence="2">cv. G1812</strain>
    </source>
</reference>
<dbReference type="Proteomes" id="UP000015106">
    <property type="component" value="Chromosome 7"/>
</dbReference>
<protein>
    <submittedName>
        <fullName evidence="1">Uncharacterized protein</fullName>
    </submittedName>
</protein>
<accession>A0A8R7R2F4</accession>
<evidence type="ECO:0000313" key="1">
    <source>
        <dbReference type="EnsemblPlants" id="TuG1812G0700002276.01.T01"/>
    </source>
</evidence>
<dbReference type="AlphaFoldDB" id="A0A8R7R2F4"/>
<dbReference type="EnsemblPlants" id="TuG1812G0700002276.01.T01">
    <property type="protein sequence ID" value="TuG1812G0700002276.01.T01"/>
    <property type="gene ID" value="TuG1812G0700002276.01"/>
</dbReference>
<proteinExistence type="predicted"/>
<sequence>MQPANLLMTILKHHCTLPPAAATTCTAPPPCGSTRVRHRDGRRRLPRQWAKATACPTLRMNRLFSRSSCSRRQARQEAADLAAPPAWIRLWRTESRRRRTKPMERWSEAASSKAGWRLAGLLEAARGRGALLSRRRRRWQRGSTGRLLPTR</sequence>
<organism evidence="1 2">
    <name type="scientific">Triticum urartu</name>
    <name type="common">Red wild einkorn</name>
    <name type="synonym">Crithodium urartu</name>
    <dbReference type="NCBI Taxonomy" id="4572"/>
    <lineage>
        <taxon>Eukaryota</taxon>
        <taxon>Viridiplantae</taxon>
        <taxon>Streptophyta</taxon>
        <taxon>Embryophyta</taxon>
        <taxon>Tracheophyta</taxon>
        <taxon>Spermatophyta</taxon>
        <taxon>Magnoliopsida</taxon>
        <taxon>Liliopsida</taxon>
        <taxon>Poales</taxon>
        <taxon>Poaceae</taxon>
        <taxon>BOP clade</taxon>
        <taxon>Pooideae</taxon>
        <taxon>Triticodae</taxon>
        <taxon>Triticeae</taxon>
        <taxon>Triticinae</taxon>
        <taxon>Triticum</taxon>
    </lineage>
</organism>
<keyword evidence="2" id="KW-1185">Reference proteome</keyword>